<reference evidence="2" key="1">
    <citation type="submission" date="2016-12" db="EMBL/GenBank/DDBJ databases">
        <title>Comparative genomics of four Isosphaeraceae planctomycetes: a common pool of plasmids and glycoside hydrolase genes.</title>
        <authorList>
            <person name="Ivanova A."/>
        </authorList>
    </citation>
    <scope>NUCLEOTIDE SEQUENCE [LARGE SCALE GENOMIC DNA]</scope>
    <source>
        <strain evidence="2">PX4</strain>
    </source>
</reference>
<accession>A0A1U7CNP7</accession>
<protein>
    <submittedName>
        <fullName evidence="1">Uncharacterized protein</fullName>
    </submittedName>
</protein>
<dbReference type="EMBL" id="CP019082">
    <property type="protein sequence ID" value="APW60564.1"/>
    <property type="molecule type" value="Genomic_DNA"/>
</dbReference>
<gene>
    <name evidence="1" type="ORF">BSF38_02039</name>
</gene>
<evidence type="ECO:0000313" key="2">
    <source>
        <dbReference type="Proteomes" id="UP000186309"/>
    </source>
</evidence>
<keyword evidence="2" id="KW-1185">Reference proteome</keyword>
<proteinExistence type="predicted"/>
<dbReference type="KEGG" id="pbor:BSF38_02039"/>
<dbReference type="RefSeq" id="WP_076345299.1">
    <property type="nucleotide sequence ID" value="NZ_CP019082.1"/>
</dbReference>
<dbReference type="AlphaFoldDB" id="A0A1U7CNP7"/>
<evidence type="ECO:0000313" key="1">
    <source>
        <dbReference type="EMBL" id="APW60564.1"/>
    </source>
</evidence>
<organism evidence="1 2">
    <name type="scientific">Paludisphaera borealis</name>
    <dbReference type="NCBI Taxonomy" id="1387353"/>
    <lineage>
        <taxon>Bacteria</taxon>
        <taxon>Pseudomonadati</taxon>
        <taxon>Planctomycetota</taxon>
        <taxon>Planctomycetia</taxon>
        <taxon>Isosphaerales</taxon>
        <taxon>Isosphaeraceae</taxon>
        <taxon>Paludisphaera</taxon>
    </lineage>
</organism>
<dbReference type="Proteomes" id="UP000186309">
    <property type="component" value="Chromosome"/>
</dbReference>
<name>A0A1U7CNP7_9BACT</name>
<sequence>MTDAVRALGCPRADAGRHASVQHTTKTVRDFSAILSGVGSNHLKYARVLHQISPSSPFAMAGLLEYDWDRSKGDAASWREKSKDAPAVLGALGKR</sequence>